<dbReference type="InParanoid" id="A0A2R6QNZ7"/>
<reference evidence="1 2" key="1">
    <citation type="submission" date="2017-07" db="EMBL/GenBank/DDBJ databases">
        <title>An improved, manually edited Actinidia chinensis var. chinensis (kiwifruit) genome highlights the challenges associated with draft genomes and gene prediction in plants.</title>
        <authorList>
            <person name="Pilkington S."/>
            <person name="Crowhurst R."/>
            <person name="Hilario E."/>
            <person name="Nardozza S."/>
            <person name="Fraser L."/>
            <person name="Peng Y."/>
            <person name="Gunaseelan K."/>
            <person name="Simpson R."/>
            <person name="Tahir J."/>
            <person name="Deroles S."/>
            <person name="Templeton K."/>
            <person name="Luo Z."/>
            <person name="Davy M."/>
            <person name="Cheng C."/>
            <person name="Mcneilage M."/>
            <person name="Scaglione D."/>
            <person name="Liu Y."/>
            <person name="Zhang Q."/>
            <person name="Datson P."/>
            <person name="De Silva N."/>
            <person name="Gardiner S."/>
            <person name="Bassett H."/>
            <person name="Chagne D."/>
            <person name="Mccallum J."/>
            <person name="Dzierzon H."/>
            <person name="Deng C."/>
            <person name="Wang Y.-Y."/>
            <person name="Barron N."/>
            <person name="Manako K."/>
            <person name="Bowen J."/>
            <person name="Foster T."/>
            <person name="Erridge Z."/>
            <person name="Tiffin H."/>
            <person name="Waite C."/>
            <person name="Davies K."/>
            <person name="Grierson E."/>
            <person name="Laing W."/>
            <person name="Kirk R."/>
            <person name="Chen X."/>
            <person name="Wood M."/>
            <person name="Montefiori M."/>
            <person name="Brummell D."/>
            <person name="Schwinn K."/>
            <person name="Catanach A."/>
            <person name="Fullerton C."/>
            <person name="Li D."/>
            <person name="Meiyalaghan S."/>
            <person name="Nieuwenhuizen N."/>
            <person name="Read N."/>
            <person name="Prakash R."/>
            <person name="Hunter D."/>
            <person name="Zhang H."/>
            <person name="Mckenzie M."/>
            <person name="Knabel M."/>
            <person name="Harris A."/>
            <person name="Allan A."/>
            <person name="Chen A."/>
            <person name="Janssen B."/>
            <person name="Plunkett B."/>
            <person name="Dwamena C."/>
            <person name="Voogd C."/>
            <person name="Leif D."/>
            <person name="Lafferty D."/>
            <person name="Souleyre E."/>
            <person name="Varkonyi-Gasic E."/>
            <person name="Gambi F."/>
            <person name="Hanley J."/>
            <person name="Yao J.-L."/>
            <person name="Cheung J."/>
            <person name="David K."/>
            <person name="Warren B."/>
            <person name="Marsh K."/>
            <person name="Snowden K."/>
            <person name="Lin-Wang K."/>
            <person name="Brian L."/>
            <person name="Martinez-Sanchez M."/>
            <person name="Wang M."/>
            <person name="Ileperuma N."/>
            <person name="Macnee N."/>
            <person name="Campin R."/>
            <person name="Mcatee P."/>
            <person name="Drummond R."/>
            <person name="Espley R."/>
            <person name="Ireland H."/>
            <person name="Wu R."/>
            <person name="Atkinson R."/>
            <person name="Karunairetnam S."/>
            <person name="Bulley S."/>
            <person name="Chunkath S."/>
            <person name="Hanley Z."/>
            <person name="Storey R."/>
            <person name="Thrimawithana A."/>
            <person name="Thomson S."/>
            <person name="David C."/>
            <person name="Testolin R."/>
        </authorList>
    </citation>
    <scope>NUCLEOTIDE SEQUENCE [LARGE SCALE GENOMIC DNA]</scope>
    <source>
        <strain evidence="2">cv. Red5</strain>
        <tissue evidence="1">Young leaf</tissue>
    </source>
</reference>
<dbReference type="AlphaFoldDB" id="A0A2R6QNZ7"/>
<dbReference type="InterPro" id="IPR032675">
    <property type="entry name" value="LRR_dom_sf"/>
</dbReference>
<dbReference type="Proteomes" id="UP000241394">
    <property type="component" value="Chromosome LG14"/>
</dbReference>
<dbReference type="OrthoDB" id="550575at2759"/>
<dbReference type="Gramene" id="PSS11645">
    <property type="protein sequence ID" value="PSS11645"/>
    <property type="gene ID" value="CEY00_Acc15917"/>
</dbReference>
<evidence type="ECO:0000313" key="1">
    <source>
        <dbReference type="EMBL" id="PSS11645.1"/>
    </source>
</evidence>
<name>A0A2R6QNZ7_ACTCC</name>
<proteinExistence type="predicted"/>
<evidence type="ECO:0000313" key="2">
    <source>
        <dbReference type="Proteomes" id="UP000241394"/>
    </source>
</evidence>
<gene>
    <name evidence="1" type="ORF">CEY00_Acc15917</name>
</gene>
<sequence>MANVEKNICKNLRDPLKCGDALLPIVQCRGVKRALSARYGTGTARKNSAWARFGHGISWARHGTARSEQARARAWGTKMTDKSSCPKVIGAKVTRVELDLYWCLLSGHFFNPKTSLSSSTPPPTSPSLGAHPIGVLHRQLLYGGAPPRDGVVPPRHGGDDQRKAEVCRLQPEAPWVTSMAQCYRALEKLCLKCMLVTEEDLELLASFPSFKELVLICCDGFGTSGLVIVANKCRSVGVMIVCKLQPVPVPVPIAAVDNWVPQPSGFISNFILF</sequence>
<protein>
    <submittedName>
        <fullName evidence="1">Transport inhibitor response 1-like protein</fullName>
    </submittedName>
</protein>
<dbReference type="STRING" id="1590841.A0A2R6QNZ7"/>
<dbReference type="Gene3D" id="3.80.10.10">
    <property type="entry name" value="Ribonuclease Inhibitor"/>
    <property type="match status" value="1"/>
</dbReference>
<accession>A0A2R6QNZ7</accession>
<comment type="caution">
    <text evidence="1">The sequence shown here is derived from an EMBL/GenBank/DDBJ whole genome shotgun (WGS) entry which is preliminary data.</text>
</comment>
<keyword evidence="2" id="KW-1185">Reference proteome</keyword>
<reference evidence="2" key="2">
    <citation type="journal article" date="2018" name="BMC Genomics">
        <title>A manually annotated Actinidia chinensis var. chinensis (kiwifruit) genome highlights the challenges associated with draft genomes and gene prediction in plants.</title>
        <authorList>
            <person name="Pilkington S.M."/>
            <person name="Crowhurst R."/>
            <person name="Hilario E."/>
            <person name="Nardozza S."/>
            <person name="Fraser L."/>
            <person name="Peng Y."/>
            <person name="Gunaseelan K."/>
            <person name="Simpson R."/>
            <person name="Tahir J."/>
            <person name="Deroles S.C."/>
            <person name="Templeton K."/>
            <person name="Luo Z."/>
            <person name="Davy M."/>
            <person name="Cheng C."/>
            <person name="McNeilage M."/>
            <person name="Scaglione D."/>
            <person name="Liu Y."/>
            <person name="Zhang Q."/>
            <person name="Datson P."/>
            <person name="De Silva N."/>
            <person name="Gardiner S.E."/>
            <person name="Bassett H."/>
            <person name="Chagne D."/>
            <person name="McCallum J."/>
            <person name="Dzierzon H."/>
            <person name="Deng C."/>
            <person name="Wang Y.Y."/>
            <person name="Barron L."/>
            <person name="Manako K."/>
            <person name="Bowen J."/>
            <person name="Foster T.M."/>
            <person name="Erridge Z.A."/>
            <person name="Tiffin H."/>
            <person name="Waite C.N."/>
            <person name="Davies K.M."/>
            <person name="Grierson E.P."/>
            <person name="Laing W.A."/>
            <person name="Kirk R."/>
            <person name="Chen X."/>
            <person name="Wood M."/>
            <person name="Montefiori M."/>
            <person name="Brummell D.A."/>
            <person name="Schwinn K.E."/>
            <person name="Catanach A."/>
            <person name="Fullerton C."/>
            <person name="Li D."/>
            <person name="Meiyalaghan S."/>
            <person name="Nieuwenhuizen N."/>
            <person name="Read N."/>
            <person name="Prakash R."/>
            <person name="Hunter D."/>
            <person name="Zhang H."/>
            <person name="McKenzie M."/>
            <person name="Knabel M."/>
            <person name="Harris A."/>
            <person name="Allan A.C."/>
            <person name="Gleave A."/>
            <person name="Chen A."/>
            <person name="Janssen B.J."/>
            <person name="Plunkett B."/>
            <person name="Ampomah-Dwamena C."/>
            <person name="Voogd C."/>
            <person name="Leif D."/>
            <person name="Lafferty D."/>
            <person name="Souleyre E.J.F."/>
            <person name="Varkonyi-Gasic E."/>
            <person name="Gambi F."/>
            <person name="Hanley J."/>
            <person name="Yao J.L."/>
            <person name="Cheung J."/>
            <person name="David K.M."/>
            <person name="Warren B."/>
            <person name="Marsh K."/>
            <person name="Snowden K.C."/>
            <person name="Lin-Wang K."/>
            <person name="Brian L."/>
            <person name="Martinez-Sanchez M."/>
            <person name="Wang M."/>
            <person name="Ileperuma N."/>
            <person name="Macnee N."/>
            <person name="Campin R."/>
            <person name="McAtee P."/>
            <person name="Drummond R.S.M."/>
            <person name="Espley R.V."/>
            <person name="Ireland H.S."/>
            <person name="Wu R."/>
            <person name="Atkinson R.G."/>
            <person name="Karunairetnam S."/>
            <person name="Bulley S."/>
            <person name="Chunkath S."/>
            <person name="Hanley Z."/>
            <person name="Storey R."/>
            <person name="Thrimawithana A.H."/>
            <person name="Thomson S."/>
            <person name="David C."/>
            <person name="Testolin R."/>
            <person name="Huang H."/>
            <person name="Hellens R.P."/>
            <person name="Schaffer R.J."/>
        </authorList>
    </citation>
    <scope>NUCLEOTIDE SEQUENCE [LARGE SCALE GENOMIC DNA]</scope>
    <source>
        <strain evidence="2">cv. Red5</strain>
    </source>
</reference>
<organism evidence="1 2">
    <name type="scientific">Actinidia chinensis var. chinensis</name>
    <name type="common">Chinese soft-hair kiwi</name>
    <dbReference type="NCBI Taxonomy" id="1590841"/>
    <lineage>
        <taxon>Eukaryota</taxon>
        <taxon>Viridiplantae</taxon>
        <taxon>Streptophyta</taxon>
        <taxon>Embryophyta</taxon>
        <taxon>Tracheophyta</taxon>
        <taxon>Spermatophyta</taxon>
        <taxon>Magnoliopsida</taxon>
        <taxon>eudicotyledons</taxon>
        <taxon>Gunneridae</taxon>
        <taxon>Pentapetalae</taxon>
        <taxon>asterids</taxon>
        <taxon>Ericales</taxon>
        <taxon>Actinidiaceae</taxon>
        <taxon>Actinidia</taxon>
    </lineage>
</organism>
<dbReference type="EMBL" id="NKQK01000014">
    <property type="protein sequence ID" value="PSS11645.1"/>
    <property type="molecule type" value="Genomic_DNA"/>
</dbReference>